<feature type="region of interest" description="Disordered" evidence="6">
    <location>
        <begin position="1"/>
        <end position="60"/>
    </location>
</feature>
<accession>A0AAD7V8Z4</accession>
<evidence type="ECO:0000256" key="5">
    <source>
        <dbReference type="PROSITE-ProRule" id="PRU00042"/>
    </source>
</evidence>
<protein>
    <recommendedName>
        <fullName evidence="7">C2H2-type domain-containing protein</fullName>
    </recommendedName>
</protein>
<dbReference type="AlphaFoldDB" id="A0AAD7V8Z4"/>
<dbReference type="InterPro" id="IPR051580">
    <property type="entry name" value="ZnF-Chromatin_assoc"/>
</dbReference>
<evidence type="ECO:0000256" key="3">
    <source>
        <dbReference type="ARBA" id="ARBA00022771"/>
    </source>
</evidence>
<dbReference type="SMART" id="SM00355">
    <property type="entry name" value="ZnF_C2H2"/>
    <property type="match status" value="3"/>
</dbReference>
<reference evidence="8 9" key="1">
    <citation type="submission" date="2023-03" db="EMBL/GenBank/DDBJ databases">
        <title>Genome sequence of Lichtheimia ornata CBS 291.66.</title>
        <authorList>
            <person name="Mohabir J.T."/>
            <person name="Shea T.P."/>
            <person name="Kurbessoian T."/>
            <person name="Berby B."/>
            <person name="Fontaine J."/>
            <person name="Livny J."/>
            <person name="Gnirke A."/>
            <person name="Stajich J.E."/>
            <person name="Cuomo C.A."/>
        </authorList>
    </citation>
    <scope>NUCLEOTIDE SEQUENCE [LARGE SCALE GENOMIC DNA]</scope>
    <source>
        <strain evidence="8">CBS 291.66</strain>
    </source>
</reference>
<evidence type="ECO:0000256" key="4">
    <source>
        <dbReference type="ARBA" id="ARBA00022833"/>
    </source>
</evidence>
<dbReference type="Proteomes" id="UP001234581">
    <property type="component" value="Unassembled WGS sequence"/>
</dbReference>
<comment type="caution">
    <text evidence="8">The sequence shown here is derived from an EMBL/GenBank/DDBJ whole genome shotgun (WGS) entry which is preliminary data.</text>
</comment>
<proteinExistence type="predicted"/>
<feature type="compositionally biased region" description="Polar residues" evidence="6">
    <location>
        <begin position="77"/>
        <end position="87"/>
    </location>
</feature>
<dbReference type="PROSITE" id="PS00028">
    <property type="entry name" value="ZINC_FINGER_C2H2_1"/>
    <property type="match status" value="2"/>
</dbReference>
<evidence type="ECO:0000256" key="2">
    <source>
        <dbReference type="ARBA" id="ARBA00022737"/>
    </source>
</evidence>
<feature type="compositionally biased region" description="Basic and acidic residues" evidence="6">
    <location>
        <begin position="190"/>
        <end position="201"/>
    </location>
</feature>
<dbReference type="GeneID" id="83211351"/>
<keyword evidence="9" id="KW-1185">Reference proteome</keyword>
<evidence type="ECO:0000256" key="1">
    <source>
        <dbReference type="ARBA" id="ARBA00022723"/>
    </source>
</evidence>
<dbReference type="GO" id="GO:0008270">
    <property type="term" value="F:zinc ion binding"/>
    <property type="evidence" value="ECO:0007669"/>
    <property type="project" value="UniProtKB-KW"/>
</dbReference>
<dbReference type="Gene3D" id="3.30.160.60">
    <property type="entry name" value="Classic Zinc Finger"/>
    <property type="match status" value="1"/>
</dbReference>
<feature type="region of interest" description="Disordered" evidence="6">
    <location>
        <begin position="159"/>
        <end position="201"/>
    </location>
</feature>
<evidence type="ECO:0000259" key="7">
    <source>
        <dbReference type="PROSITE" id="PS50157"/>
    </source>
</evidence>
<feature type="region of interest" description="Disordered" evidence="6">
    <location>
        <begin position="290"/>
        <end position="309"/>
    </location>
</feature>
<feature type="region of interest" description="Disordered" evidence="6">
    <location>
        <begin position="77"/>
        <end position="96"/>
    </location>
</feature>
<dbReference type="RefSeq" id="XP_058345393.1">
    <property type="nucleotide sequence ID" value="XM_058484004.1"/>
</dbReference>
<gene>
    <name evidence="8" type="ORF">O0I10_003938</name>
</gene>
<feature type="compositionally biased region" description="Pro residues" evidence="6">
    <location>
        <begin position="33"/>
        <end position="42"/>
    </location>
</feature>
<evidence type="ECO:0000313" key="9">
    <source>
        <dbReference type="Proteomes" id="UP001234581"/>
    </source>
</evidence>
<dbReference type="PANTHER" id="PTHR23057:SF0">
    <property type="entry name" value="JUXTAPOSED WITH ANOTHER ZINC FINGER PROTEIN 1"/>
    <property type="match status" value="1"/>
</dbReference>
<dbReference type="InterPro" id="IPR013087">
    <property type="entry name" value="Znf_C2H2_type"/>
</dbReference>
<keyword evidence="2" id="KW-0677">Repeat</keyword>
<dbReference type="GO" id="GO:0005634">
    <property type="term" value="C:nucleus"/>
    <property type="evidence" value="ECO:0007669"/>
    <property type="project" value="TreeGrafter"/>
</dbReference>
<evidence type="ECO:0000256" key="6">
    <source>
        <dbReference type="SAM" id="MobiDB-lite"/>
    </source>
</evidence>
<dbReference type="PROSITE" id="PS50157">
    <property type="entry name" value="ZINC_FINGER_C2H2_2"/>
    <property type="match status" value="1"/>
</dbReference>
<organism evidence="8 9">
    <name type="scientific">Lichtheimia ornata</name>
    <dbReference type="NCBI Taxonomy" id="688661"/>
    <lineage>
        <taxon>Eukaryota</taxon>
        <taxon>Fungi</taxon>
        <taxon>Fungi incertae sedis</taxon>
        <taxon>Mucoromycota</taxon>
        <taxon>Mucoromycotina</taxon>
        <taxon>Mucoromycetes</taxon>
        <taxon>Mucorales</taxon>
        <taxon>Lichtheimiaceae</taxon>
        <taxon>Lichtheimia</taxon>
    </lineage>
</organism>
<feature type="compositionally biased region" description="Polar residues" evidence="6">
    <location>
        <begin position="13"/>
        <end position="27"/>
    </location>
</feature>
<keyword evidence="1" id="KW-0479">Metal-binding</keyword>
<sequence length="339" mass="38381">MNQSYNYEHVPHSYTSRPSYRQDQYPSTVEPPMQQPPQPSRSPLPIAHNPHDRHYNAGHFSPLSHHVQATFSYLPPQSTTELPVSANTPPPPYHTNRDRAQEREATMHVTRSSLPMIYNNEVPGFNSIGAPSGMYHQPPHPHHQQHRYSPHADIIAHHPSFHHDTSPHTKLPPLNPSPTIDNNNNDDDDHNGRRWNNDPMIRNDDTMMITGSIASSPSFTMTEKELEPYGCGVGDCHATYPASSALFYHVKNWHGADLQNVDKPFRCAIPNCVKRYKNINGLQYHLREAKGTSGHPTLPGKPPPQPQEKIHKCRVAGCKKAYRTANGLKYHQTHAHQKT</sequence>
<name>A0AAD7V8Z4_9FUNG</name>
<dbReference type="PANTHER" id="PTHR23057">
    <property type="entry name" value="JUXTAPOSED WITH ANOTHER ZINC FINGER PROTEIN 1"/>
    <property type="match status" value="1"/>
</dbReference>
<feature type="domain" description="C2H2-type" evidence="7">
    <location>
        <begin position="311"/>
        <end position="339"/>
    </location>
</feature>
<dbReference type="EMBL" id="JARTCD010000013">
    <property type="protein sequence ID" value="KAJ8660480.1"/>
    <property type="molecule type" value="Genomic_DNA"/>
</dbReference>
<evidence type="ECO:0000313" key="8">
    <source>
        <dbReference type="EMBL" id="KAJ8660480.1"/>
    </source>
</evidence>
<keyword evidence="4" id="KW-0862">Zinc</keyword>
<keyword evidence="3 5" id="KW-0863">Zinc-finger</keyword>